<comment type="caution">
    <text evidence="4">The sequence shown here is derived from an EMBL/GenBank/DDBJ whole genome shotgun (WGS) entry which is preliminary data.</text>
</comment>
<keyword evidence="5" id="KW-1185">Reference proteome</keyword>
<reference evidence="4" key="1">
    <citation type="submission" date="2016-04" db="EMBL/GenBank/DDBJ databases">
        <authorList>
            <person name="Nguyen H.D."/>
            <person name="Samba Siva P."/>
            <person name="Cullis J."/>
            <person name="Levesque C.A."/>
            <person name="Hambleton S."/>
        </authorList>
    </citation>
    <scope>NUCLEOTIDE SEQUENCE</scope>
    <source>
        <strain evidence="4">DAOMC 236416</strain>
    </source>
</reference>
<dbReference type="AlphaFoldDB" id="A0A8T8SC78"/>
<evidence type="ECO:0000256" key="1">
    <source>
        <dbReference type="SAM" id="MobiDB-lite"/>
    </source>
</evidence>
<evidence type="ECO:0000313" key="4">
    <source>
        <dbReference type="EMBL" id="KAE8236989.1"/>
    </source>
</evidence>
<reference evidence="4" key="2">
    <citation type="journal article" date="2019" name="IMA Fungus">
        <title>Genome sequencing and comparison of five Tilletia species to identify candidate genes for the detection of regulated species infecting wheat.</title>
        <authorList>
            <person name="Nguyen H.D.T."/>
            <person name="Sultana T."/>
            <person name="Kesanakurti P."/>
            <person name="Hambleton S."/>
        </authorList>
    </citation>
    <scope>NUCLEOTIDE SEQUENCE</scope>
    <source>
        <strain evidence="4">DAOMC 236416</strain>
    </source>
</reference>
<evidence type="ECO:0000259" key="3">
    <source>
        <dbReference type="Pfam" id="PF10104"/>
    </source>
</evidence>
<organism evidence="4 5">
    <name type="scientific">Tilletia indica</name>
    <dbReference type="NCBI Taxonomy" id="43049"/>
    <lineage>
        <taxon>Eukaryota</taxon>
        <taxon>Fungi</taxon>
        <taxon>Dikarya</taxon>
        <taxon>Basidiomycota</taxon>
        <taxon>Ustilaginomycotina</taxon>
        <taxon>Exobasidiomycetes</taxon>
        <taxon>Tilletiales</taxon>
        <taxon>Tilletiaceae</taxon>
        <taxon>Tilletia</taxon>
    </lineage>
</organism>
<evidence type="ECO:0000256" key="2">
    <source>
        <dbReference type="SAM" id="Phobius"/>
    </source>
</evidence>
<feature type="domain" description="Brl1/Brr6" evidence="3">
    <location>
        <begin position="102"/>
        <end position="206"/>
    </location>
</feature>
<proteinExistence type="predicted"/>
<name>A0A8T8SC78_9BASI</name>
<dbReference type="GO" id="GO:0055088">
    <property type="term" value="P:lipid homeostasis"/>
    <property type="evidence" value="ECO:0007669"/>
    <property type="project" value="InterPro"/>
</dbReference>
<feature type="compositionally biased region" description="Low complexity" evidence="1">
    <location>
        <begin position="22"/>
        <end position="82"/>
    </location>
</feature>
<dbReference type="Proteomes" id="UP000077521">
    <property type="component" value="Unassembled WGS sequence"/>
</dbReference>
<accession>A0A8T8SC78</accession>
<protein>
    <recommendedName>
        <fullName evidence="3">Brl1/Brr6 domain-containing protein</fullName>
    </recommendedName>
</protein>
<keyword evidence="2" id="KW-1133">Transmembrane helix</keyword>
<dbReference type="EMBL" id="LWDF02001978">
    <property type="protein sequence ID" value="KAE8236989.1"/>
    <property type="molecule type" value="Genomic_DNA"/>
</dbReference>
<sequence>MRVCPYPCLLDGEDKDPPPAATAPDSAPPVLSAPGPAPAAAAPGSGPTPAAAAPRPTPAAAAPGPKPTAAAAGPGASAVVGPPVDPARVSVRRVKVAGEWAYICAFVGVCSIMMLTAQNDFANQVQHFHSVAQSERDGCAAALVRNGCDQPVEVAVQACEGFRACVRQVDPPINTFDIFVDTLRNSFIKIVKTFGVSVVLLFNILSLASARHCLTFNWT</sequence>
<feature type="region of interest" description="Disordered" evidence="1">
    <location>
        <begin position="1"/>
        <end position="84"/>
    </location>
</feature>
<evidence type="ECO:0000313" key="5">
    <source>
        <dbReference type="Proteomes" id="UP000077521"/>
    </source>
</evidence>
<gene>
    <name evidence="4" type="ORF">A4X13_0g8959</name>
</gene>
<dbReference type="Pfam" id="PF10104">
    <property type="entry name" value="Brr6_like_C_C"/>
    <property type="match status" value="1"/>
</dbReference>
<dbReference type="InterPro" id="IPR018767">
    <property type="entry name" value="Brl1/Brr6_dom"/>
</dbReference>
<dbReference type="GO" id="GO:0031965">
    <property type="term" value="C:nuclear membrane"/>
    <property type="evidence" value="ECO:0007669"/>
    <property type="project" value="InterPro"/>
</dbReference>
<keyword evidence="2" id="KW-0812">Transmembrane</keyword>
<feature type="transmembrane region" description="Helical" evidence="2">
    <location>
        <begin position="100"/>
        <end position="117"/>
    </location>
</feature>
<keyword evidence="2" id="KW-0472">Membrane</keyword>